<organism evidence="1 2">
    <name type="scientific">Leptonema illini DSM 21528</name>
    <dbReference type="NCBI Taxonomy" id="929563"/>
    <lineage>
        <taxon>Bacteria</taxon>
        <taxon>Pseudomonadati</taxon>
        <taxon>Spirochaetota</taxon>
        <taxon>Spirochaetia</taxon>
        <taxon>Leptospirales</taxon>
        <taxon>Leptospiraceae</taxon>
        <taxon>Leptonema</taxon>
    </lineage>
</organism>
<evidence type="ECO:0008006" key="3">
    <source>
        <dbReference type="Google" id="ProtNLM"/>
    </source>
</evidence>
<name>H2CA15_9LEPT</name>
<dbReference type="InterPro" id="IPR024997">
    <property type="entry name" value="DUF3892"/>
</dbReference>
<dbReference type="Pfam" id="PF13031">
    <property type="entry name" value="DUF3892"/>
    <property type="match status" value="1"/>
</dbReference>
<dbReference type="AlphaFoldDB" id="H2CA15"/>
<dbReference type="HOGENOM" id="CLU_2356298_0_0_12"/>
<dbReference type="EMBL" id="JH597773">
    <property type="protein sequence ID" value="EHQ05139.1"/>
    <property type="molecule type" value="Genomic_DNA"/>
</dbReference>
<proteinExistence type="predicted"/>
<dbReference type="STRING" id="183.GCA_002009735_00027"/>
<keyword evidence="2" id="KW-1185">Reference proteome</keyword>
<evidence type="ECO:0000313" key="2">
    <source>
        <dbReference type="Proteomes" id="UP000005737"/>
    </source>
</evidence>
<dbReference type="Proteomes" id="UP000005737">
    <property type="component" value="Unassembled WGS sequence"/>
</dbReference>
<evidence type="ECO:0000313" key="1">
    <source>
        <dbReference type="EMBL" id="EHQ05139.1"/>
    </source>
</evidence>
<dbReference type="RefSeq" id="WP_002769497.1">
    <property type="nucleotide sequence ID" value="NZ_JH597773.1"/>
</dbReference>
<sequence>MPVIPPWSRKVTHVERDAEKRTKALCMKEQGLRVVAAVAIQEIQQNGHPQSQCSPYYTDVGGVKAAVIVVLRDGKPYLRTDPDKTTRNNLDVLPDC</sequence>
<accession>H2CA15</accession>
<gene>
    <name evidence="1" type="ORF">Lepil_0433</name>
</gene>
<protein>
    <recommendedName>
        <fullName evidence="3">DUF3892 domain-containing protein</fullName>
    </recommendedName>
</protein>
<reference evidence="1 2" key="1">
    <citation type="submission" date="2011-10" db="EMBL/GenBank/DDBJ databases">
        <title>The Improved High-Quality Draft genome of Leptonema illini DSM 21528.</title>
        <authorList>
            <consortium name="US DOE Joint Genome Institute (JGI-PGF)"/>
            <person name="Lucas S."/>
            <person name="Copeland A."/>
            <person name="Lapidus A."/>
            <person name="Glavina del Rio T."/>
            <person name="Dalin E."/>
            <person name="Tice H."/>
            <person name="Bruce D."/>
            <person name="Goodwin L."/>
            <person name="Pitluck S."/>
            <person name="Peters L."/>
            <person name="Mikhailova N."/>
            <person name="Held B."/>
            <person name="Kyrpides N."/>
            <person name="Mavromatis K."/>
            <person name="Ivanova N."/>
            <person name="Markowitz V."/>
            <person name="Cheng J.-F."/>
            <person name="Hugenholtz P."/>
            <person name="Woyke T."/>
            <person name="Wu D."/>
            <person name="Gronow S."/>
            <person name="Wellnitz S."/>
            <person name="Brambilla E.-M."/>
            <person name="Klenk H.-P."/>
            <person name="Eisen J.A."/>
        </authorList>
    </citation>
    <scope>NUCLEOTIDE SEQUENCE [LARGE SCALE GENOMIC DNA]</scope>
    <source>
        <strain evidence="1 2">DSM 21528</strain>
    </source>
</reference>